<evidence type="ECO:0000259" key="3">
    <source>
        <dbReference type="PROSITE" id="PS50853"/>
    </source>
</evidence>
<evidence type="ECO:0000256" key="1">
    <source>
        <dbReference type="SAM" id="MobiDB-lite"/>
    </source>
</evidence>
<protein>
    <submittedName>
        <fullName evidence="4">Fibronectin type III domain-containing protein</fullName>
    </submittedName>
</protein>
<evidence type="ECO:0000259" key="2">
    <source>
        <dbReference type="PROSITE" id="PS50222"/>
    </source>
</evidence>
<dbReference type="Proteomes" id="UP000199114">
    <property type="component" value="Unassembled WGS sequence"/>
</dbReference>
<dbReference type="PROSITE" id="PS51318">
    <property type="entry name" value="TAT"/>
    <property type="match status" value="1"/>
</dbReference>
<dbReference type="CDD" id="cd00063">
    <property type="entry name" value="FN3"/>
    <property type="match status" value="1"/>
</dbReference>
<dbReference type="SUPFAM" id="SSF63446">
    <property type="entry name" value="Type I dockerin domain"/>
    <property type="match status" value="1"/>
</dbReference>
<dbReference type="STRING" id="1186196.SAMN04489841_2225"/>
<keyword evidence="5" id="KW-1185">Reference proteome</keyword>
<name>A0A1H9IGM1_9EURY</name>
<dbReference type="PROSITE" id="PS50853">
    <property type="entry name" value="FN3"/>
    <property type="match status" value="1"/>
</dbReference>
<dbReference type="SMART" id="SM00060">
    <property type="entry name" value="FN3"/>
    <property type="match status" value="1"/>
</dbReference>
<organism evidence="4 5">
    <name type="scientific">Natrinema salaciae</name>
    <dbReference type="NCBI Taxonomy" id="1186196"/>
    <lineage>
        <taxon>Archaea</taxon>
        <taxon>Methanobacteriati</taxon>
        <taxon>Methanobacteriota</taxon>
        <taxon>Stenosarchaea group</taxon>
        <taxon>Halobacteria</taxon>
        <taxon>Halobacteriales</taxon>
        <taxon>Natrialbaceae</taxon>
        <taxon>Natrinema</taxon>
    </lineage>
</organism>
<dbReference type="Pfam" id="PF00404">
    <property type="entry name" value="Dockerin_1"/>
    <property type="match status" value="1"/>
</dbReference>
<gene>
    <name evidence="4" type="ORF">SAMN04489841_2225</name>
</gene>
<proteinExistence type="predicted"/>
<dbReference type="GO" id="GO:0005509">
    <property type="term" value="F:calcium ion binding"/>
    <property type="evidence" value="ECO:0007669"/>
    <property type="project" value="InterPro"/>
</dbReference>
<evidence type="ECO:0000313" key="4">
    <source>
        <dbReference type="EMBL" id="SEQ73709.1"/>
    </source>
</evidence>
<feature type="domain" description="Fibronectin type-III" evidence="3">
    <location>
        <begin position="303"/>
        <end position="383"/>
    </location>
</feature>
<dbReference type="InterPro" id="IPR003961">
    <property type="entry name" value="FN3_dom"/>
</dbReference>
<dbReference type="GO" id="GO:0004553">
    <property type="term" value="F:hydrolase activity, hydrolyzing O-glycosyl compounds"/>
    <property type="evidence" value="ECO:0007669"/>
    <property type="project" value="InterPro"/>
</dbReference>
<dbReference type="InterPro" id="IPR036116">
    <property type="entry name" value="FN3_sf"/>
</dbReference>
<dbReference type="AlphaFoldDB" id="A0A1H9IGM1"/>
<sequence length="456" mass="49564">MTMTRRDTREDRRTERTNSETASSGAAEARSRRSVLRAGAIGASALALGGVSTAAAQSIERETCGDWDTFELGDGHWHLMNNKWGMPNSEQCIRVYDDGRYGYQFSAVGDGINYPEAFCGGRPWGADTGIPELPTRRGDIDELVLEFDVDVDIGGGEWDLAEEWWLLDGERDSENPPITHEIMLVLDWGGGHDHYMEEEDVLTDQFGNQIDHWADYDREWTFHIFRIAGGASTGQVDLAAIGDYLTDEHGVSEDLTLTGVEVGNEYWAGASGEVTYTSLDLTVDGTTYESGLESDAGPTPPASPDDVWTNEVTATTIELGWTSVDAATTYDVTLDGDRRTTTSEPTATIANLTPGTTYEVGVAAGNDGGWSPVVETTVTTDDATETIQIGEHEARDPDGDGLYDDVDGDGQTTHADVNAFYEHLEADGVQENPDAFDFDGNGRVGFADVLDLLRRV</sequence>
<dbReference type="InterPro" id="IPR002048">
    <property type="entry name" value="EF_hand_dom"/>
</dbReference>
<dbReference type="Pfam" id="PF00041">
    <property type="entry name" value="fn3"/>
    <property type="match status" value="1"/>
</dbReference>
<evidence type="ECO:0000313" key="5">
    <source>
        <dbReference type="Proteomes" id="UP000199114"/>
    </source>
</evidence>
<dbReference type="InterPro" id="IPR018247">
    <property type="entry name" value="EF_Hand_1_Ca_BS"/>
</dbReference>
<dbReference type="SUPFAM" id="SSF49899">
    <property type="entry name" value="Concanavalin A-like lectins/glucanases"/>
    <property type="match status" value="1"/>
</dbReference>
<accession>A0A1H9IGM1</accession>
<dbReference type="Gene3D" id="2.60.120.180">
    <property type="match status" value="1"/>
</dbReference>
<dbReference type="SUPFAM" id="SSF49265">
    <property type="entry name" value="Fibronectin type III"/>
    <property type="match status" value="1"/>
</dbReference>
<reference evidence="5" key="1">
    <citation type="submission" date="2016-10" db="EMBL/GenBank/DDBJ databases">
        <authorList>
            <person name="Varghese N."/>
            <person name="Submissions S."/>
        </authorList>
    </citation>
    <scope>NUCLEOTIDE SEQUENCE [LARGE SCALE GENOMIC DNA]</scope>
    <source>
        <strain evidence="5">DSM 25055</strain>
    </source>
</reference>
<dbReference type="GO" id="GO:0000272">
    <property type="term" value="P:polysaccharide catabolic process"/>
    <property type="evidence" value="ECO:0007669"/>
    <property type="project" value="InterPro"/>
</dbReference>
<dbReference type="InterPro" id="IPR006311">
    <property type="entry name" value="TAT_signal"/>
</dbReference>
<dbReference type="PROSITE" id="PS50222">
    <property type="entry name" value="EF_HAND_2"/>
    <property type="match status" value="1"/>
</dbReference>
<dbReference type="InterPro" id="IPR013320">
    <property type="entry name" value="ConA-like_dom_sf"/>
</dbReference>
<dbReference type="InterPro" id="IPR002105">
    <property type="entry name" value="Dockerin_1_rpt"/>
</dbReference>
<dbReference type="EMBL" id="FOFD01000003">
    <property type="protein sequence ID" value="SEQ73709.1"/>
    <property type="molecule type" value="Genomic_DNA"/>
</dbReference>
<dbReference type="PROSITE" id="PS00018">
    <property type="entry name" value="EF_HAND_1"/>
    <property type="match status" value="1"/>
</dbReference>
<feature type="region of interest" description="Disordered" evidence="1">
    <location>
        <begin position="1"/>
        <end position="31"/>
    </location>
</feature>
<dbReference type="Gene3D" id="2.60.40.10">
    <property type="entry name" value="Immunoglobulins"/>
    <property type="match status" value="1"/>
</dbReference>
<feature type="domain" description="EF-hand" evidence="2">
    <location>
        <begin position="434"/>
        <end position="456"/>
    </location>
</feature>
<dbReference type="InterPro" id="IPR013319">
    <property type="entry name" value="GH11/12"/>
</dbReference>
<dbReference type="InterPro" id="IPR013783">
    <property type="entry name" value="Ig-like_fold"/>
</dbReference>
<feature type="compositionally biased region" description="Basic and acidic residues" evidence="1">
    <location>
        <begin position="1"/>
        <end position="18"/>
    </location>
</feature>
<dbReference type="InterPro" id="IPR036439">
    <property type="entry name" value="Dockerin_dom_sf"/>
</dbReference>